<protein>
    <submittedName>
        <fullName evidence="1">Uncharacterized protein</fullName>
    </submittedName>
</protein>
<evidence type="ECO:0000313" key="2">
    <source>
        <dbReference type="Proteomes" id="UP000018198"/>
    </source>
</evidence>
<dbReference type="AlphaFoldDB" id="T2JB36"/>
<accession>T2JB36</accession>
<proteinExistence type="predicted"/>
<organism evidence="1 2">
    <name type="scientific">Crocosphaera watsonii WH 0401</name>
    <dbReference type="NCBI Taxonomy" id="555881"/>
    <lineage>
        <taxon>Bacteria</taxon>
        <taxon>Bacillati</taxon>
        <taxon>Cyanobacteriota</taxon>
        <taxon>Cyanophyceae</taxon>
        <taxon>Oscillatoriophycideae</taxon>
        <taxon>Chroococcales</taxon>
        <taxon>Aphanothecaceae</taxon>
        <taxon>Crocosphaera</taxon>
    </lineage>
</organism>
<comment type="caution">
    <text evidence="1">The sequence shown here is derived from an EMBL/GenBank/DDBJ whole genome shotgun (WGS) entry which is preliminary data.</text>
</comment>
<reference evidence="1 2" key="1">
    <citation type="submission" date="2013-01" db="EMBL/GenBank/DDBJ databases">
        <authorList>
            <person name="Bench S."/>
        </authorList>
    </citation>
    <scope>NUCLEOTIDE SEQUENCE [LARGE SCALE GENOMIC DNA]</scope>
    <source>
        <strain evidence="1 2">WH 0401</strain>
    </source>
</reference>
<dbReference type="EMBL" id="CAQM01000383">
    <property type="protein sequence ID" value="CCQ61712.1"/>
    <property type="molecule type" value="Genomic_DNA"/>
</dbReference>
<dbReference type="Proteomes" id="UP000018198">
    <property type="component" value="Unassembled WGS sequence"/>
</dbReference>
<sequence>MLLNFSQALKEMKRGLFVKRKDSLFIYSLKDGLFKLYAKEDDVDRIDPIFEYQRSRNGVYDITMFEHTRYTENFSVFDEEDLLSENWCVVDSPFL</sequence>
<reference evidence="1 2" key="2">
    <citation type="submission" date="2013-09" db="EMBL/GenBank/DDBJ databases">
        <title>Whole genome comparison of six Crocosphaera watsonii strains with differing phenotypes.</title>
        <authorList>
            <person name="Bench S.R."/>
            <person name="Heller P."/>
            <person name="Frank I."/>
            <person name="Arciniega M."/>
            <person name="Shilova I.N."/>
            <person name="Zehr J.P."/>
        </authorList>
    </citation>
    <scope>NUCLEOTIDE SEQUENCE [LARGE SCALE GENOMIC DNA]</scope>
    <source>
        <strain evidence="1 2">WH 0401</strain>
    </source>
</reference>
<gene>
    <name evidence="1" type="ORF">CWATWH0401_3267</name>
</gene>
<name>T2JB36_CROWT</name>
<evidence type="ECO:0000313" key="1">
    <source>
        <dbReference type="EMBL" id="CCQ61712.1"/>
    </source>
</evidence>